<evidence type="ECO:0008006" key="5">
    <source>
        <dbReference type="Google" id="ProtNLM"/>
    </source>
</evidence>
<evidence type="ECO:0000256" key="2">
    <source>
        <dbReference type="SAM" id="SignalP"/>
    </source>
</evidence>
<dbReference type="Proteomes" id="UP000008956">
    <property type="component" value="Chromosome"/>
</dbReference>
<dbReference type="InterPro" id="IPR013783">
    <property type="entry name" value="Ig-like_fold"/>
</dbReference>
<evidence type="ECO:0000256" key="1">
    <source>
        <dbReference type="SAM" id="Phobius"/>
    </source>
</evidence>
<reference evidence="3 4" key="1">
    <citation type="submission" date="2010-03" db="EMBL/GenBank/DDBJ databases">
        <title>The genome sequence of Ruminococcus torques L2-14.</title>
        <authorList>
            <consortium name="metaHIT consortium -- http://www.metahit.eu/"/>
            <person name="Pajon A."/>
            <person name="Turner K."/>
            <person name="Parkhill J."/>
            <person name="Duncan S."/>
            <person name="Flint H."/>
        </authorList>
    </citation>
    <scope>NUCLEOTIDE SEQUENCE [LARGE SCALE GENOMIC DNA]</scope>
    <source>
        <strain evidence="3 4">L2-14</strain>
    </source>
</reference>
<keyword evidence="2" id="KW-0732">Signal</keyword>
<evidence type="ECO:0000313" key="4">
    <source>
        <dbReference type="Proteomes" id="UP000008956"/>
    </source>
</evidence>
<proteinExistence type="predicted"/>
<dbReference type="KEGG" id="rto:RTO_02060"/>
<name>D4M182_9FIRM</name>
<dbReference type="RefSeq" id="WP_015527635.1">
    <property type="nucleotide sequence ID" value="NC_021015.1"/>
</dbReference>
<feature type="signal peptide" evidence="2">
    <location>
        <begin position="1"/>
        <end position="25"/>
    </location>
</feature>
<dbReference type="HOGENOM" id="CLU_107181_0_0_9"/>
<dbReference type="PATRIC" id="fig|657313.3.peg.1556"/>
<reference evidence="3 4" key="2">
    <citation type="submission" date="2010-03" db="EMBL/GenBank/DDBJ databases">
        <authorList>
            <person name="Pajon A."/>
        </authorList>
    </citation>
    <scope>NUCLEOTIDE SEQUENCE [LARGE SCALE GENOMIC DNA]</scope>
    <source>
        <strain evidence="3 4">L2-14</strain>
    </source>
</reference>
<feature type="chain" id="PRO_5003061054" description="Gram-positive pilin subunit D1 N-terminal domain-containing protein" evidence="2">
    <location>
        <begin position="26"/>
        <end position="235"/>
    </location>
</feature>
<gene>
    <name evidence="3" type="ORF">RTO_02060</name>
</gene>
<accession>D4M182</accession>
<organism evidence="3 4">
    <name type="scientific">[Ruminococcus] torques L2-14</name>
    <dbReference type="NCBI Taxonomy" id="657313"/>
    <lineage>
        <taxon>Bacteria</taxon>
        <taxon>Bacillati</taxon>
        <taxon>Bacillota</taxon>
        <taxon>Clostridia</taxon>
        <taxon>Lachnospirales</taxon>
        <taxon>Lachnospiraceae</taxon>
        <taxon>Mediterraneibacter</taxon>
    </lineage>
</organism>
<keyword evidence="1" id="KW-1133">Transmembrane helix</keyword>
<keyword evidence="1" id="KW-0812">Transmembrane</keyword>
<dbReference type="Gene3D" id="2.60.40.10">
    <property type="entry name" value="Immunoglobulins"/>
    <property type="match status" value="1"/>
</dbReference>
<protein>
    <recommendedName>
        <fullName evidence="5">Gram-positive pilin subunit D1 N-terminal domain-containing protein</fullName>
    </recommendedName>
</protein>
<feature type="transmembrane region" description="Helical" evidence="1">
    <location>
        <begin position="201"/>
        <end position="225"/>
    </location>
</feature>
<dbReference type="EMBL" id="FP929055">
    <property type="protein sequence ID" value="CBL24994.1"/>
    <property type="molecule type" value="Genomic_DNA"/>
</dbReference>
<sequence>MKHKKIKKLLPLFFSVMICTFPVSAANENIALLDELQTVQTEEEGSIEIELTDGGVGTTKEDVVFEYAKVADVVDGEYELLEAYQGSGIDLNAIETAEQLEEAALELSAYKTSDGSCTTDADGKAIIKDLDVGVYLLYASEHKRYDDITPLLIAIPTWGEQEGDMLYDVKVIPKHTPVPPGKIITDTPDSERDHVKTGDNVNIALCMAGVIVGATLIGTMLAFFYQKRKKNYEEK</sequence>
<dbReference type="AlphaFoldDB" id="D4M182"/>
<evidence type="ECO:0000313" key="3">
    <source>
        <dbReference type="EMBL" id="CBL24994.1"/>
    </source>
</evidence>
<keyword evidence="1" id="KW-0472">Membrane</keyword>